<keyword evidence="4" id="KW-1185">Reference proteome</keyword>
<reference evidence="4" key="1">
    <citation type="journal article" date="2019" name="bioRxiv">
        <title>Genomics, evolutionary history and diagnostics of the Alternaria alternata species group including apple and Asian pear pathotypes.</title>
        <authorList>
            <person name="Armitage A.D."/>
            <person name="Cockerton H.M."/>
            <person name="Sreenivasaprasad S."/>
            <person name="Woodhall J.W."/>
            <person name="Lane C.R."/>
            <person name="Harrison R.J."/>
            <person name="Clarkson J.P."/>
        </authorList>
    </citation>
    <scope>NUCLEOTIDE SEQUENCE [LARGE SCALE GENOMIC DNA]</scope>
    <source>
        <strain evidence="4">RGR 97.0016</strain>
    </source>
</reference>
<accession>A0A4Q4QYS2</accession>
<feature type="transmembrane region" description="Helical" evidence="2">
    <location>
        <begin position="388"/>
        <end position="407"/>
    </location>
</feature>
<protein>
    <submittedName>
        <fullName evidence="3">Uncharacterized protein</fullName>
    </submittedName>
</protein>
<sequence>MARLSAPANVTPRAERKSSRFREIFKHRPSSSASLSPVTINKSPPPAESSPMPSLTMPPGFQQVGLLPNERSSDSLSRILKDEEGCDMNFQPTVAEAPKRSVNNEPAMRNASDDLNIIDATPSYVEPTLPELKAENRIKKKGSFAQSMRRVLSQRPALNANEDITATQLAMSEGIVPTNAGGADKRSSVPLESSNKIAEAMYNKDKSSYTEGGMDGFNSFVEQFRNRDSAKNSDPAEDDSHKRKSMDFEKIILDDFVADLSMSRQILPSVETANGHEMDTARDGRSSHRKSFASNVFDVDSSLTQGICGYVTSKIAEALAEQERAHRSDVNAMAYPSVHIKIKVDGIGLLRAEKHTRLSISDKKTDMFTQSNTIGPITITNALLARHVQLVILVLYAVALLCASLLGPRTLLLIIWRMAVALGMYTVVLRQLRWTENVERDVFLAPVSFSANVVKEIVMKVLD</sequence>
<comment type="caution">
    <text evidence="3">The sequence shown here is derived from an EMBL/GenBank/DDBJ whole genome shotgun (WGS) entry which is preliminary data.</text>
</comment>
<evidence type="ECO:0000256" key="2">
    <source>
        <dbReference type="SAM" id="Phobius"/>
    </source>
</evidence>
<keyword evidence="2" id="KW-0472">Membrane</keyword>
<dbReference type="AlphaFoldDB" id="A0A4Q4QYS2"/>
<organism evidence="3 4">
    <name type="scientific">Alternaria arborescens</name>
    <dbReference type="NCBI Taxonomy" id="156630"/>
    <lineage>
        <taxon>Eukaryota</taxon>
        <taxon>Fungi</taxon>
        <taxon>Dikarya</taxon>
        <taxon>Ascomycota</taxon>
        <taxon>Pezizomycotina</taxon>
        <taxon>Dothideomycetes</taxon>
        <taxon>Pleosporomycetidae</taxon>
        <taxon>Pleosporales</taxon>
        <taxon>Pleosporineae</taxon>
        <taxon>Pleosporaceae</taxon>
        <taxon>Alternaria</taxon>
        <taxon>Alternaria sect. Alternaria</taxon>
    </lineage>
</organism>
<dbReference type="Proteomes" id="UP000293823">
    <property type="component" value="Unassembled WGS sequence"/>
</dbReference>
<feature type="region of interest" description="Disordered" evidence="1">
    <location>
        <begin position="1"/>
        <end position="74"/>
    </location>
</feature>
<name>A0A4Q4QYS2_9PLEO</name>
<feature type="compositionally biased region" description="Basic and acidic residues" evidence="1">
    <location>
        <begin position="13"/>
        <end position="26"/>
    </location>
</feature>
<feature type="compositionally biased region" description="Polar residues" evidence="1">
    <location>
        <begin position="30"/>
        <end position="42"/>
    </location>
</feature>
<gene>
    <name evidence="3" type="ORF">AA0113_g9738</name>
</gene>
<evidence type="ECO:0000313" key="3">
    <source>
        <dbReference type="EMBL" id="RYO48953.1"/>
    </source>
</evidence>
<evidence type="ECO:0000313" key="4">
    <source>
        <dbReference type="Proteomes" id="UP000293823"/>
    </source>
</evidence>
<evidence type="ECO:0000256" key="1">
    <source>
        <dbReference type="SAM" id="MobiDB-lite"/>
    </source>
</evidence>
<dbReference type="OrthoDB" id="3797732at2759"/>
<keyword evidence="2" id="KW-0812">Transmembrane</keyword>
<proteinExistence type="predicted"/>
<keyword evidence="2" id="KW-1133">Transmembrane helix</keyword>
<dbReference type="EMBL" id="PEJP01000046">
    <property type="protein sequence ID" value="RYO48953.1"/>
    <property type="molecule type" value="Genomic_DNA"/>
</dbReference>